<evidence type="ECO:0000256" key="5">
    <source>
        <dbReference type="ARBA" id="ARBA00023242"/>
    </source>
</evidence>
<sequence>MNSNQRQTNPYNYSNLFNLESLMKFQIPKPEDDSDYYVNSSQDESRGGGGGQAERINNVIMSENRKRKSVFGSDEDPDGGYSKYVSEERYRAMLGEHAHNNIRLKDRKEARKLETASNFLPDMTQKLGNYGVDFSPQFDTNRSYKEAVFLDIGDVDEFYLRGSLDLGSLATMMATEKRFGHRSRAGMDEPKTQYVSLHARLKAQSANRFSLKVGDSALDYISVPEGAAELYSHFMQNKTASQPPGTLADEENKEDQGAILASSEEDPEEAEMKMEAVRAAQDAVSKQKMITDAFDDECLKLQELMPLNKMLQLLDLATSTCSLKDYQLKGLQWLVNCYEQGLNGILADEMGLGKTIQAMAFLAHLAEEKNIWGPFLVVAPASVLSNWVDEISRFCPDLKALSVPYPQHKQLRNLNAQIIFYTFPDECLKDHDFVKHGIPIYLYPLATNLTQLLSLLKVFNPFINQAFLHIKANVAVLA</sequence>
<dbReference type="InterPro" id="IPR014001">
    <property type="entry name" value="Helicase_ATP-bd"/>
</dbReference>
<feature type="domain" description="Helicase ATP-binding" evidence="8">
    <location>
        <begin position="335"/>
        <end position="422"/>
    </location>
</feature>
<dbReference type="PANTHER" id="PTHR45685">
    <property type="entry name" value="HELICASE SRCAP-RELATED"/>
    <property type="match status" value="1"/>
</dbReference>
<evidence type="ECO:0000313" key="9">
    <source>
        <dbReference type="EMBL" id="GJT52392.1"/>
    </source>
</evidence>
<evidence type="ECO:0000256" key="1">
    <source>
        <dbReference type="ARBA" id="ARBA00004123"/>
    </source>
</evidence>
<dbReference type="EC" id="3.6.4.-" evidence="6"/>
<comment type="similarity">
    <text evidence="6">Belongs to the SNF2/RAD54 helicase family.</text>
</comment>
<feature type="region of interest" description="Disordered" evidence="7">
    <location>
        <begin position="33"/>
        <end position="58"/>
    </location>
</feature>
<keyword evidence="6" id="KW-0234">DNA repair</keyword>
<feature type="region of interest" description="Disordered" evidence="7">
    <location>
        <begin position="238"/>
        <end position="257"/>
    </location>
</feature>
<dbReference type="PANTHER" id="PTHR45685:SF2">
    <property type="entry name" value="CHROMATIN-REMODELING ATPASE INO80"/>
    <property type="match status" value="1"/>
</dbReference>
<organism evidence="9 10">
    <name type="scientific">Tanacetum coccineum</name>
    <dbReference type="NCBI Taxonomy" id="301880"/>
    <lineage>
        <taxon>Eukaryota</taxon>
        <taxon>Viridiplantae</taxon>
        <taxon>Streptophyta</taxon>
        <taxon>Embryophyta</taxon>
        <taxon>Tracheophyta</taxon>
        <taxon>Spermatophyta</taxon>
        <taxon>Magnoliopsida</taxon>
        <taxon>eudicotyledons</taxon>
        <taxon>Gunneridae</taxon>
        <taxon>Pentapetalae</taxon>
        <taxon>asterids</taxon>
        <taxon>campanulids</taxon>
        <taxon>Asterales</taxon>
        <taxon>Asteraceae</taxon>
        <taxon>Asteroideae</taxon>
        <taxon>Anthemideae</taxon>
        <taxon>Anthemidinae</taxon>
        <taxon>Tanacetum</taxon>
    </lineage>
</organism>
<evidence type="ECO:0000256" key="2">
    <source>
        <dbReference type="ARBA" id="ARBA00022741"/>
    </source>
</evidence>
<dbReference type="Gene3D" id="3.40.50.10810">
    <property type="entry name" value="Tandem AAA-ATPase domain"/>
    <property type="match status" value="1"/>
</dbReference>
<name>A0ABQ5EPD2_9ASTR</name>
<keyword evidence="9" id="KW-0347">Helicase</keyword>
<evidence type="ECO:0000256" key="7">
    <source>
        <dbReference type="SAM" id="MobiDB-lite"/>
    </source>
</evidence>
<accession>A0ABQ5EPD2</accession>
<evidence type="ECO:0000259" key="8">
    <source>
        <dbReference type="PROSITE" id="PS51192"/>
    </source>
</evidence>
<evidence type="ECO:0000313" key="10">
    <source>
        <dbReference type="Proteomes" id="UP001151760"/>
    </source>
</evidence>
<dbReference type="InterPro" id="IPR000330">
    <property type="entry name" value="SNF2_N"/>
</dbReference>
<keyword evidence="10" id="KW-1185">Reference proteome</keyword>
<evidence type="ECO:0000256" key="3">
    <source>
        <dbReference type="ARBA" id="ARBA00022840"/>
    </source>
</evidence>
<comment type="domain">
    <text evidence="6">The DBINO region is involved in binding to DNA.</text>
</comment>
<proteinExistence type="inferred from homology"/>
<dbReference type="InterPro" id="IPR050520">
    <property type="entry name" value="INO80/SWR1_helicase"/>
</dbReference>
<dbReference type="EMBL" id="BQNB010016491">
    <property type="protein sequence ID" value="GJT52392.1"/>
    <property type="molecule type" value="Genomic_DNA"/>
</dbReference>
<keyword evidence="3 6" id="KW-0067">ATP-binding</keyword>
<reference evidence="9" key="1">
    <citation type="journal article" date="2022" name="Int. J. Mol. Sci.">
        <title>Draft Genome of Tanacetum Coccineum: Genomic Comparison of Closely Related Tanacetum-Family Plants.</title>
        <authorList>
            <person name="Yamashiro T."/>
            <person name="Shiraishi A."/>
            <person name="Nakayama K."/>
            <person name="Satake H."/>
        </authorList>
    </citation>
    <scope>NUCLEOTIDE SEQUENCE</scope>
</reference>
<dbReference type="InterPro" id="IPR038718">
    <property type="entry name" value="SNF2-like_sf"/>
</dbReference>
<dbReference type="GO" id="GO:0004386">
    <property type="term" value="F:helicase activity"/>
    <property type="evidence" value="ECO:0007669"/>
    <property type="project" value="UniProtKB-KW"/>
</dbReference>
<protein>
    <recommendedName>
        <fullName evidence="6">Chromatin-remodeling ATPase INO80</fullName>
        <ecNumber evidence="6">3.6.4.-</ecNumber>
    </recommendedName>
</protein>
<keyword evidence="2" id="KW-0547">Nucleotide-binding</keyword>
<dbReference type="SMART" id="SM00487">
    <property type="entry name" value="DEXDc"/>
    <property type="match status" value="1"/>
</dbReference>
<keyword evidence="6" id="KW-0227">DNA damage</keyword>
<evidence type="ECO:0000256" key="4">
    <source>
        <dbReference type="ARBA" id="ARBA00023125"/>
    </source>
</evidence>
<gene>
    <name evidence="9" type="ORF">Tco_0978549</name>
</gene>
<comment type="function">
    <text evidence="6">ATPase component of the INO80 complex which remodels chromatin by shifting nucleosomes and is involved in DNA repair.</text>
</comment>
<comment type="subcellular location">
    <subcellularLocation>
        <location evidence="1 6">Nucleus</location>
    </subcellularLocation>
</comment>
<comment type="subunit">
    <text evidence="6">Component of the INO80 chromatin-remodeling complex.</text>
</comment>
<reference evidence="9" key="2">
    <citation type="submission" date="2022-01" db="EMBL/GenBank/DDBJ databases">
        <authorList>
            <person name="Yamashiro T."/>
            <person name="Shiraishi A."/>
            <person name="Satake H."/>
            <person name="Nakayama K."/>
        </authorList>
    </citation>
    <scope>NUCLEOTIDE SEQUENCE</scope>
</reference>
<dbReference type="PROSITE" id="PS51192">
    <property type="entry name" value="HELICASE_ATP_BIND_1"/>
    <property type="match status" value="1"/>
</dbReference>
<keyword evidence="4 6" id="KW-0238">DNA-binding</keyword>
<dbReference type="Pfam" id="PF00176">
    <property type="entry name" value="SNF2-rel_dom"/>
    <property type="match status" value="1"/>
</dbReference>
<dbReference type="InterPro" id="IPR027417">
    <property type="entry name" value="P-loop_NTPase"/>
</dbReference>
<comment type="catalytic activity">
    <reaction evidence="6">
        <text>ATP + H2O = ADP + phosphate + H(+)</text>
        <dbReference type="Rhea" id="RHEA:13065"/>
        <dbReference type="ChEBI" id="CHEBI:15377"/>
        <dbReference type="ChEBI" id="CHEBI:15378"/>
        <dbReference type="ChEBI" id="CHEBI:30616"/>
        <dbReference type="ChEBI" id="CHEBI:43474"/>
        <dbReference type="ChEBI" id="CHEBI:456216"/>
    </reaction>
</comment>
<evidence type="ECO:0000256" key="6">
    <source>
        <dbReference type="RuleBase" id="RU368001"/>
    </source>
</evidence>
<keyword evidence="5" id="KW-0539">Nucleus</keyword>
<comment type="caution">
    <text evidence="9">The sequence shown here is derived from an EMBL/GenBank/DDBJ whole genome shotgun (WGS) entry which is preliminary data.</text>
</comment>
<dbReference type="Proteomes" id="UP001151760">
    <property type="component" value="Unassembled WGS sequence"/>
</dbReference>
<dbReference type="SUPFAM" id="SSF52540">
    <property type="entry name" value="P-loop containing nucleoside triphosphate hydrolases"/>
    <property type="match status" value="1"/>
</dbReference>
<keyword evidence="6" id="KW-0378">Hydrolase</keyword>